<feature type="compositionally biased region" description="Basic and acidic residues" evidence="10">
    <location>
        <begin position="322"/>
        <end position="340"/>
    </location>
</feature>
<evidence type="ECO:0000256" key="8">
    <source>
        <dbReference type="PROSITE-ProRule" id="PRU00207"/>
    </source>
</evidence>
<dbReference type="InterPro" id="IPR041677">
    <property type="entry name" value="DNA2/NAM7_AAA_11"/>
</dbReference>
<dbReference type="PANTHER" id="PTHR21529:SF4">
    <property type="entry name" value="TPR AND ANKYRIN REPEAT-CONTAINING PROTEIN 1"/>
    <property type="match status" value="1"/>
</dbReference>
<dbReference type="Proteomes" id="UP001178507">
    <property type="component" value="Unassembled WGS sequence"/>
</dbReference>
<dbReference type="Pfam" id="PF13087">
    <property type="entry name" value="AAA_12"/>
    <property type="match status" value="1"/>
</dbReference>
<dbReference type="PROSITE" id="PS51198">
    <property type="entry name" value="UVRD_HELICASE_ATP_BIND"/>
    <property type="match status" value="1"/>
</dbReference>
<evidence type="ECO:0000259" key="11">
    <source>
        <dbReference type="PROSITE" id="PS50145"/>
    </source>
</evidence>
<dbReference type="InterPro" id="IPR047187">
    <property type="entry name" value="SF1_C_Upf1"/>
</dbReference>
<evidence type="ECO:0000256" key="2">
    <source>
        <dbReference type="ARBA" id="ARBA00022741"/>
    </source>
</evidence>
<dbReference type="FunFam" id="3.40.50.300:FF:000326">
    <property type="entry name" value="P-loop containing nucleoside triphosphate hydrolase"/>
    <property type="match status" value="1"/>
</dbReference>
<dbReference type="InterPro" id="IPR039904">
    <property type="entry name" value="TRANK1"/>
</dbReference>
<evidence type="ECO:0000256" key="9">
    <source>
        <dbReference type="PROSITE-ProRule" id="PRU00560"/>
    </source>
</evidence>
<dbReference type="GO" id="GO:0004386">
    <property type="term" value="F:helicase activity"/>
    <property type="evidence" value="ECO:0007669"/>
    <property type="project" value="UniProtKB-UniRule"/>
</dbReference>
<feature type="compositionally biased region" description="Basic and acidic residues" evidence="10">
    <location>
        <begin position="2914"/>
        <end position="2923"/>
    </location>
</feature>
<dbReference type="Gene3D" id="3.30.40.10">
    <property type="entry name" value="Zinc/RING finger domain, C3HC4 (zinc finger)"/>
    <property type="match status" value="2"/>
</dbReference>
<organism evidence="13 14">
    <name type="scientific">Effrenium voratum</name>
    <dbReference type="NCBI Taxonomy" id="2562239"/>
    <lineage>
        <taxon>Eukaryota</taxon>
        <taxon>Sar</taxon>
        <taxon>Alveolata</taxon>
        <taxon>Dinophyceae</taxon>
        <taxon>Suessiales</taxon>
        <taxon>Symbiodiniaceae</taxon>
        <taxon>Effrenium</taxon>
    </lineage>
</organism>
<proteinExistence type="predicted"/>
<feature type="region of interest" description="Disordered" evidence="10">
    <location>
        <begin position="4274"/>
        <end position="4305"/>
    </location>
</feature>
<feature type="compositionally biased region" description="Basic and acidic residues" evidence="10">
    <location>
        <begin position="4290"/>
        <end position="4305"/>
    </location>
</feature>
<keyword evidence="5 9" id="KW-0347">Helicase</keyword>
<evidence type="ECO:0000256" key="1">
    <source>
        <dbReference type="ARBA" id="ARBA00022723"/>
    </source>
</evidence>
<reference evidence="13" key="1">
    <citation type="submission" date="2023-08" db="EMBL/GenBank/DDBJ databases">
        <authorList>
            <person name="Chen Y."/>
            <person name="Shah S."/>
            <person name="Dougan E. K."/>
            <person name="Thang M."/>
            <person name="Chan C."/>
        </authorList>
    </citation>
    <scope>NUCLEOTIDE SEQUENCE</scope>
</reference>
<feature type="compositionally biased region" description="Basic and acidic residues" evidence="10">
    <location>
        <begin position="2850"/>
        <end position="2878"/>
    </location>
</feature>
<name>A0AA36NAZ0_9DINO</name>
<evidence type="ECO:0000259" key="12">
    <source>
        <dbReference type="PROSITE" id="PS51198"/>
    </source>
</evidence>
<feature type="compositionally biased region" description="Pro residues" evidence="10">
    <location>
        <begin position="4277"/>
        <end position="4287"/>
    </location>
</feature>
<dbReference type="InterPro" id="IPR013083">
    <property type="entry name" value="Znf_RING/FYVE/PHD"/>
</dbReference>
<evidence type="ECO:0000256" key="3">
    <source>
        <dbReference type="ARBA" id="ARBA00022771"/>
    </source>
</evidence>
<evidence type="ECO:0000313" key="14">
    <source>
        <dbReference type="Proteomes" id="UP001178507"/>
    </source>
</evidence>
<evidence type="ECO:0000256" key="10">
    <source>
        <dbReference type="SAM" id="MobiDB-lite"/>
    </source>
</evidence>
<dbReference type="GO" id="GO:0008270">
    <property type="term" value="F:zinc ion binding"/>
    <property type="evidence" value="ECO:0007669"/>
    <property type="project" value="UniProtKB-KW"/>
</dbReference>
<dbReference type="PANTHER" id="PTHR21529">
    <property type="entry name" value="MAMMARY TURMOR VIRUS RECEPTOR HOMOLOG 1, 2 MTVR1, 2"/>
    <property type="match status" value="1"/>
</dbReference>
<feature type="compositionally biased region" description="Acidic residues" evidence="10">
    <location>
        <begin position="3179"/>
        <end position="3198"/>
    </location>
</feature>
<feature type="compositionally biased region" description="Acidic residues" evidence="10">
    <location>
        <begin position="2879"/>
        <end position="2891"/>
    </location>
</feature>
<evidence type="ECO:0000256" key="7">
    <source>
        <dbReference type="ARBA" id="ARBA00022840"/>
    </source>
</evidence>
<keyword evidence="7 9" id="KW-0067">ATP-binding</keyword>
<feature type="region of interest" description="Disordered" evidence="10">
    <location>
        <begin position="3527"/>
        <end position="3560"/>
    </location>
</feature>
<feature type="binding site" evidence="9">
    <location>
        <begin position="1054"/>
        <end position="1061"/>
    </location>
    <ligand>
        <name>ATP</name>
        <dbReference type="ChEBI" id="CHEBI:30616"/>
    </ligand>
</feature>
<protein>
    <submittedName>
        <fullName evidence="13">Uncharacterized protein</fullName>
    </submittedName>
</protein>
<feature type="compositionally biased region" description="Basic and acidic residues" evidence="10">
    <location>
        <begin position="3527"/>
        <end position="3538"/>
    </location>
</feature>
<keyword evidence="14" id="KW-1185">Reference proteome</keyword>
<dbReference type="PROSITE" id="PS50145">
    <property type="entry name" value="ZF_TRAF"/>
    <property type="match status" value="1"/>
</dbReference>
<dbReference type="InterPro" id="IPR001293">
    <property type="entry name" value="Znf_TRAF"/>
</dbReference>
<keyword evidence="6 8" id="KW-0862">Zinc</keyword>
<gene>
    <name evidence="13" type="ORF">EVOR1521_LOCUS22835</name>
</gene>
<feature type="compositionally biased region" description="Basic and acidic residues" evidence="10">
    <location>
        <begin position="3249"/>
        <end position="3275"/>
    </location>
</feature>
<feature type="compositionally biased region" description="Low complexity" evidence="10">
    <location>
        <begin position="3661"/>
        <end position="3674"/>
    </location>
</feature>
<dbReference type="Gene3D" id="3.40.50.300">
    <property type="entry name" value="P-loop containing nucleotide triphosphate hydrolases"/>
    <property type="match status" value="4"/>
</dbReference>
<feature type="region of interest" description="Disordered" evidence="10">
    <location>
        <begin position="3652"/>
        <end position="3686"/>
    </location>
</feature>
<feature type="compositionally biased region" description="Polar residues" evidence="10">
    <location>
        <begin position="2893"/>
        <end position="2912"/>
    </location>
</feature>
<feature type="region of interest" description="Disordered" evidence="10">
    <location>
        <begin position="320"/>
        <end position="343"/>
    </location>
</feature>
<feature type="region of interest" description="Disordered" evidence="10">
    <location>
        <begin position="374"/>
        <end position="393"/>
    </location>
</feature>
<feature type="domain" description="TRAF-type" evidence="11">
    <location>
        <begin position="3735"/>
        <end position="3780"/>
    </location>
</feature>
<feature type="region of interest" description="Disordered" evidence="10">
    <location>
        <begin position="3179"/>
        <end position="3341"/>
    </location>
</feature>
<evidence type="ECO:0000313" key="13">
    <source>
        <dbReference type="EMBL" id="CAJ1399274.1"/>
    </source>
</evidence>
<evidence type="ECO:0000256" key="6">
    <source>
        <dbReference type="ARBA" id="ARBA00022833"/>
    </source>
</evidence>
<feature type="region of interest" description="Disordered" evidence="10">
    <location>
        <begin position="3956"/>
        <end position="4147"/>
    </location>
</feature>
<feature type="zinc finger region" description="TRAF-type" evidence="8">
    <location>
        <begin position="3735"/>
        <end position="3780"/>
    </location>
</feature>
<feature type="compositionally biased region" description="Low complexity" evidence="10">
    <location>
        <begin position="3828"/>
        <end position="3872"/>
    </location>
</feature>
<evidence type="ECO:0000256" key="4">
    <source>
        <dbReference type="ARBA" id="ARBA00022801"/>
    </source>
</evidence>
<feature type="compositionally biased region" description="Basic residues" evidence="10">
    <location>
        <begin position="3319"/>
        <end position="3329"/>
    </location>
</feature>
<accession>A0AA36NAZ0</accession>
<feature type="region of interest" description="Disordered" evidence="10">
    <location>
        <begin position="3805"/>
        <end position="3879"/>
    </location>
</feature>
<dbReference type="SUPFAM" id="SSF52540">
    <property type="entry name" value="P-loop containing nucleoside triphosphate hydrolases"/>
    <property type="match status" value="3"/>
</dbReference>
<dbReference type="SUPFAM" id="SSF49599">
    <property type="entry name" value="TRAF domain-like"/>
    <property type="match status" value="1"/>
</dbReference>
<dbReference type="CDD" id="cd18808">
    <property type="entry name" value="SF1_C_Upf1"/>
    <property type="match status" value="1"/>
</dbReference>
<dbReference type="InterPro" id="IPR027417">
    <property type="entry name" value="P-loop_NTPase"/>
</dbReference>
<evidence type="ECO:0000256" key="5">
    <source>
        <dbReference type="ARBA" id="ARBA00022806"/>
    </source>
</evidence>
<comment type="caution">
    <text evidence="13">The sequence shown here is derived from an EMBL/GenBank/DDBJ whole genome shotgun (WGS) entry which is preliminary data.</text>
</comment>
<feature type="compositionally biased region" description="Low complexity" evidence="10">
    <location>
        <begin position="4018"/>
        <end position="4029"/>
    </location>
</feature>
<feature type="region of interest" description="Disordered" evidence="10">
    <location>
        <begin position="2842"/>
        <end position="2923"/>
    </location>
</feature>
<sequence length="4305" mass="482002">MDLGNRACPMCTATFELDTRPVVFCPCRRTVLHSACAASAQGPLRPGLQCSFCMQEVETPTRHSAGEHISWAIFVMDSVMAPLRQAVVLENPRDHEVPFWSQAISGTPYSDALDPNEVLPPVSEQQRQGTRPRRGPIALQRDLQEDSATSRVLSDLNDSQRQACTQALSLEQGVVLVQGPPGTGKTKTIASLVVACAANSARVLTCGPTNVAAMEIAKRTWDMVEQRRAGCTLRMAQICIVASEDRVGVGMDHPLSVLMLDHRKKRVKRVAKAGLRELVFALRDVLENPRQVFKVWRRLVLEGTEVTLWQPHAARICQTKKTQKDLERAEDVKQPPKEDVPADTDEACRNFLVEFFEAVEEILKVHQEHLTTSLPQLPLPTDEGADAHGQNYNPRRKPDLLENLKGLQQRLHEVLWLVKAIRTLLQRGTVLQADEESPWQNFTPAASLQAVLVHWMEACHEVAKVSSEELRELVLAGAQAIFATTTVAGRNKVWTQKIETVIVDESCQCKELETMVVMRRHVQRLILVGDPEQLPSTVMSKKAKEMGFDRSLFERLVDLGNEKHTLARQYRMLPQIAEFPNNTFYNGQVVNDEIVMQLERQMQDIIHAPDRDWNFDTAIRLFDTGPGPFEERDFTNMSTSNPYEAEMVVKLLTQFFRANESDRRLSVGIIAPYNGQVRLIKDRINGEKSTVSSRKLEKKVKLVKTVDGFQGNEQDIIVISTVRSNLKGQLGFVSDHRRLNVAITRARFRLWVIGDLQTLANDEMWANFIKFCQMRRCTQLVPDERSQLERNLDRVVAQANGGPPAPRQEPPGRAAAQQRQAANAAQRLTRRIATEVPMRGDEMGAIWSSFFLQQLVSTISAIQQEAHRLAVVKKISQILKGEEKAWRLEHVRDGKGHQLWQMAVEETPVGGGYLIWWLELNAEGMQVVVLADLVSGNQLAQARARAASYLRTFSDEYLEKCISRKVEDKIVMPGVFSEEFPKHRQHAGEQVREPDAEAQDSLPVSLEKRYVMKKTELDFLVKHTLKSVQLPYHLDADEQIAFRKALHEVVFLLGRSGSGKTSVLVHSLFRASCQERQRRQEGSEEALLLLLVTRSPVLADSIRKLFAQMQAGPAGGFGGTALEETAGIELGVVREEERRQFRPPPSSLEPEVFSVEESPVITSWDSLLLMLDKSVKGEPFFRPPRSRVARAAARRHRNGALGVEERFENLSPEEGLFDMEDDHLPYEEFEVTCGPKLLGAGPLDKKEGDSLFSAYREFLTVIAGSPRAARASLGCLSKEEYVKGKGPDGKSLPEVKESAFRNSEISRERVYRAFEIYKKFKQDNHRYDCTDVARHILTRAEKYGLKETRSFAGVFIDEVQDLLPVELLLLNLVSSRPEGFVFAGDTAQTISKGVEFRFESIRRLYFEEFLGEKLPEVQQVQIKLEQCSLCNKEMRMGGRRYVCGGKYHSWLVCGDKCHDTLTDMTKKLWKGCTKGLKCKLEHANANSKLPCPMPQGGGHCGLAMTWERVAAAAEVARIEFNGDWADVVAEWAQTPDDYIIYNQKGDTIPLLEPGNTYQPAPDEFPLCIHKAQQPEIGRSSSSRAAGQTLARNAWTEVPDITFLRQNHRSTHSILELAAAILDIIMGLFPEKIDKLPRETSKVKSSTPPVILNRMSWEEAQKTIFASSSSTNAVLEFGAKQVVLVWSEEKKREMKQKLQQSLVMTINECKGLEFFDVLLVDPFSDMGQATNSSQATQLWNLVYGFMDKQGLQVAAGDLKRAVEFSADRHGLLCSWLKTLYVGVTRARKRVWMLESSESGQAVVSYLKELGVAKVCNTGDDASGLAAGFADTSTGQEWFEQGLRLFRVGNFSEAHLCFSNAELSNIVQGTPWKLLAGAQDCRRLPKQDFLEAGAKYVKLAEWLEVALGDSRKREVQDLALEEPELAPTKARQKAAESFLEGNDLVQAGREFEASGCFRDAAECAEELKKFDRAGQMYSKAGEELLALKAFQRGEFWEDFAKLAAKMAGPDAKLPASAVDVVIMACRELAKSLQRKDLKDKPKHMRDALKTCIGTLPEEEQDVFLQDLNWQELRLEVLEARKRFDDCAAIALEIRQWAKARQYYRSAKNLHEVNWLELLERLCNLLGGGLLPNLVKLDTMVSDSRGCRLFAEEDMKTMGKVQDSKASSKKEASRQKHIIQTLRHLQEAFLAPPKTRERSRGLREAWASCKELKALAPGYALRLSSFVLVATQKDFKGGKDAKIFEQLTEGFSKCLKELQEMRKDWQNKKQRSSERRSLQDTGMSEWLLAERPEAVRPKFLVLTDCQPQSESRQMNISEMARVASQWSYVLEASLCCAWLELCKDFATSRLPCWSKLAETSCRHSDDECPYLHSEQDSASTTLAASQLHSAATQTSEVLRRKELADARVMLGNMFMDALGGSERWKKLQELPQQSLNFLVARLKSLVPDSPARSLDADLEEEEVIHLAHEAARTQLQQLKEKHRPPDLQEALSVLALLPFMRPYQRERRRMDLLEYAFLNKAREDSKDMNPVTMLVQSTHSASQQKEGRVHQFFTANWSIMAKLWNYWGKEKDRKERFFPLKPSSVFYVLERVVVWASVLLTQFDHLMLPQSFVQAHLSGAQSLAREAAEFPWEDTAVWKAEAKQALKNVVDFIAGASGILYWDFSLYQWLEKREASVGEAVLRMFTLVAACAANDKEVRSHVINVWNNCLSHETWNLCGKADGLPASLVRLMLFLPMDSQTTGREILTPWANSLLSRLGDPLLRLYRADWGSKAPMVSQDGRIKAPKLQKSKEEAVWRHNGLRPEVKKVCADYYHSVWRNKMRAIRLDTDEEKHRWDAAALLRARTTKPTQAKPKEAEAAREAEAATEAEAAKEAEQKEQGAEEVPEEVEEEVEQTGQPQNVPENVQMGPSSNLEKAQLDSDSSEKILEKKTRDRVLQHVWASWAELVSDAKAEAETAEVREQQEAEQFMRETMPLDGTDAKAAVAKKRILYRALVLPIRRRHAEEQQRMQDLVKCLDSEVALKHGLPPRGKSEKEHAKELASKARTQIGKLQKLAQDFLRQVTKVEFPSANAESQSIMYWVGREKLFGIYLRRLRPKTAPKDPEPELPELLRCLGLEHFLCPAWIFQQLQRRAGRTCPSQGAAPRPCGARRLWDPRASWRQVGSSSAGPGPLAQLEVAAEESVEVDETMESKEEADEMPAEAENAAEKATEEVSDAAVEQAAVEALPPEQTQAECEPADGFWEEASPEQTTAKEEEKADQVEERLVVETETCEKDADPAAYSIIPTPSTHAPEVTEKDSQASPPATPSAEISAVSEEKRAQKAQKHSRKRQQRQENKEEEGEVFGEKWCKVEKKHRTEARKYCEQMIKALDTIQKKSLDDTLYDLLSAAVENWHMHCQERLDHDREQWNKKSRKIYDDFLERDVDWLTKYSSYNVDIMERLRAPGERNGTYAAHLGCEIISSQHEQLGEILYGNEDEGDEDADSEEDHVPKLSCYMDGVAILKEMRKTLDLEAIAANAWDPKLEAQKLEKEKEKEKEQELKASAASSSRTPEDTSEGPEELAKALREKVRNVQETIEKEGFQVSYAEYCANKLSDIMPFQQHLGFLPHKYNYKVTTRKGEELRWSTTWESGKLASVPDLGDFPLTLKLEALDPDSGEAKDATPKAAAQAQAEAAPDSPETDKTGEQEAGEAMAACDQCQEMVPKKMIKKHRKKDCSMRIVTCELCSDRMNAKLLEPHMEKDCEGREVQCKTCGEKFAKRKLLAHQQECPQREVLCPRATHGCCWTGPAVDLQTHLQQCQRSQMWPTLREREAPRQEASAPSRPQAPAPAAPAAQAPAPAAPAAQAPVGAPTGAPLAKPAKASSASASSTSASSARPQVPWTSQQVAEAREFAARFGLEIQQVRSKLDSLTPPQRELIMGRFLLPEGQKPYGKLVNFVDSCEKGGWKFCQTEEEWHRAQAKMAATKVPPPQPPPASVQPPPMEPPPAPVAKPPPPMDPAPPPAKMPPKAAPGSFGVKDAIAKAAPQAEVPAPKKAPPPPPSEESTSPIRLPVKVQPPMAKDGLEDPQPTPFKSPSSIAKGPLLKAPLQDHPPKAAKDSGPMTPAQKCKMPPPHIFQDLPLKAPPVLSQAMGSLGPQKATPQEPSNILPCKAPPSVIFKGAAATAPHKAPPMPQKAPPLAQEMPVKAPPVLVKAPPVLQEMPVKAPPVLVKAPPVLQEAQPKPKQAPPQPPLAKYDVVFYKDQRCMILGLEDDGIVVLCNCEDSSELRSTREHLSLTAPAVPSPACAPPSSPAKTEKAPRWARSRAADA</sequence>
<dbReference type="Pfam" id="PF13086">
    <property type="entry name" value="AAA_11"/>
    <property type="match status" value="1"/>
</dbReference>
<feature type="compositionally biased region" description="Pro residues" evidence="10">
    <location>
        <begin position="3964"/>
        <end position="4006"/>
    </location>
</feature>
<dbReference type="InterPro" id="IPR041679">
    <property type="entry name" value="DNA2/NAM7-like_C"/>
</dbReference>
<keyword evidence="1 8" id="KW-0479">Metal-binding</keyword>
<dbReference type="GO" id="GO:0016787">
    <property type="term" value="F:hydrolase activity"/>
    <property type="evidence" value="ECO:0007669"/>
    <property type="project" value="UniProtKB-UniRule"/>
</dbReference>
<keyword evidence="3 8" id="KW-0863">Zinc-finger</keyword>
<dbReference type="InterPro" id="IPR014016">
    <property type="entry name" value="UvrD-like_ATP-bd"/>
</dbReference>
<feature type="domain" description="UvrD-like helicase ATP-binding" evidence="12">
    <location>
        <begin position="1033"/>
        <end position="1431"/>
    </location>
</feature>
<keyword evidence="2 9" id="KW-0547">Nucleotide-binding</keyword>
<keyword evidence="4 9" id="KW-0378">Hydrolase</keyword>
<dbReference type="GO" id="GO:0005694">
    <property type="term" value="C:chromosome"/>
    <property type="evidence" value="ECO:0007669"/>
    <property type="project" value="UniProtKB-ARBA"/>
</dbReference>
<dbReference type="EMBL" id="CAUJNA010003328">
    <property type="protein sequence ID" value="CAJ1399274.1"/>
    <property type="molecule type" value="Genomic_DNA"/>
</dbReference>
<feature type="region of interest" description="Disordered" evidence="10">
    <location>
        <begin position="111"/>
        <end position="135"/>
    </location>
</feature>
<dbReference type="GO" id="GO:0005524">
    <property type="term" value="F:ATP binding"/>
    <property type="evidence" value="ECO:0007669"/>
    <property type="project" value="UniProtKB-UniRule"/>
</dbReference>